<dbReference type="FunFam" id="3.30.300.30:FF:000008">
    <property type="entry name" value="2,3-dihydroxybenzoate-AMP ligase"/>
    <property type="match status" value="2"/>
</dbReference>
<comment type="similarity">
    <text evidence="2">Belongs to the ATP-dependent AMP-binding enzyme family.</text>
</comment>
<evidence type="ECO:0000259" key="6">
    <source>
        <dbReference type="Pfam" id="PF13193"/>
    </source>
</evidence>
<dbReference type="InterPro" id="IPR025110">
    <property type="entry name" value="AMP-bd_C"/>
</dbReference>
<dbReference type="Gene3D" id="3.40.50.12780">
    <property type="entry name" value="N-terminal domain of ligase-like"/>
    <property type="match status" value="2"/>
</dbReference>
<keyword evidence="4" id="KW-0587">Phenylpropanoid metabolism</keyword>
<keyword evidence="8" id="KW-1185">Reference proteome</keyword>
<dbReference type="FunFam" id="3.40.50.12780:FF:000003">
    <property type="entry name" value="Long-chain-fatty-acid--CoA ligase FadD"/>
    <property type="match status" value="2"/>
</dbReference>
<dbReference type="GO" id="GO:0106286">
    <property type="term" value="F:(E)-caffeate-CoA ligase activity"/>
    <property type="evidence" value="ECO:0007669"/>
    <property type="project" value="UniProtKB-ARBA"/>
</dbReference>
<dbReference type="SUPFAM" id="SSF56801">
    <property type="entry name" value="Acetyl-CoA synthetase-like"/>
    <property type="match status" value="2"/>
</dbReference>
<dbReference type="NCBIfam" id="NF006020">
    <property type="entry name" value="PRK08162.1"/>
    <property type="match status" value="2"/>
</dbReference>
<dbReference type="UniPathway" id="UPA00372">
    <property type="reaction ID" value="UER00547"/>
</dbReference>
<dbReference type="Pfam" id="PF00501">
    <property type="entry name" value="AMP-binding"/>
    <property type="match status" value="2"/>
</dbReference>
<dbReference type="AlphaFoldDB" id="A0A3Q7F764"/>
<comment type="pathway">
    <text evidence="1">Phytoalexin biosynthesis; 3,4',5-trihydroxystilbene biosynthesis; 3,4',5-trihydroxystilbene from trans-4-coumarate: step 1/2.</text>
</comment>
<dbReference type="InterPro" id="IPR042099">
    <property type="entry name" value="ANL_N_sf"/>
</dbReference>
<dbReference type="STRING" id="4081.A0A3Q7F764"/>
<dbReference type="InParanoid" id="A0A3Q7F764"/>
<evidence type="ECO:0000259" key="5">
    <source>
        <dbReference type="Pfam" id="PF00501"/>
    </source>
</evidence>
<sequence length="1133" mass="125949">MSYSGVTRNFICSINSVQIESTSIHQKRRHYMCMQVSMDLQTESSRGLLKCSAANYVPLTPISFLERAANAFRGRTSIIDGTSVKYNWEETYDRCIKLASALSELGISRGDMVATLARNVYAMQELHFAVPMAGGVICTLNTRHDSAMLSVLLKHSEAKVIFVDQHMLQLAQGALDILVNEKVTPPLLVVISESENSYSTIVNSNSYEYESLLESGNSEFSVRWPTSELDPISVNYTSGTTSRPKGVVYSHRGAYLNAIATFLLHEMSSWPVYLWTVPTFHCNGWCLTWGLAALGGTSICLRQVYPKDIFENIAEHKVTHMSGAPTVLNMLVNSPVSDRKPLPHSVNIMTGGSPPPPQIICSMEELGFRVHHLYGLTETYGPGTYNLWRPEWDSLPPNEKYKLKARQGVQHLCSEAVDVMDPLTMEKVPEDGKTIGEIMFRGNTVMSEYLKDEEATKEAFKGGWFHSGDLAVKHPDGYIEVKDRLKDIVISGGENISTIEVERVLYSHPAVFETAVVARPDNHWGQTPCAFVKLKDGSNVSEQEIINFCRDNLPHYMAPRTVIFQHLPKTSTGKIQKFILREKARALGTNYFPLTPISFLDRAAKVFRDRTSVVYGSSVKFTWEETHNRCLKMASALSQLGISRGDVVATLAPNVPAVQELHFAVPMAGAVLCTLNTRHDSAMVSVLLRHSEAKIIFVDQQLFDVAQGALDLLADAKTKPLLILIPDPENLPPPVAAPNVHEYETLLASGRDDFAIKWPLTEFDPISVNYTSGTTSHPKGVVYNHRGAYLNAIATPYTHEMGSMPTYLWTVPMFHCNGWSLTWGVAALGGTNVCLRRVSPKDIFENISLHKVTHMSAAPTVMNMIVNSPRSDRKPLPHKVEITTGGSPPPPHIISKMEELGFSVSHIYGLTEIHGPCMSCLHQPEWESLPPDERFALKARQGVEHYFTQGIDIRDPDTMEMVPDDGKTLGEIMIKGNTVMSGYLKNVKATEEVFRGGWFHTGDLAVRHPDGYIEVKDRMKDIIISGGENICSVEVERVLVSHPAVLEAAVVARPDDHWGQTPCAFVKLKEGFSLGSEDIINYCRDHLPHYMAPRTVIFEDLPTTSTGKIQKFVLREKAKALGSLCEIKREIAV</sequence>
<feature type="domain" description="AMP-dependent synthetase/ligase" evidence="5">
    <location>
        <begin position="600"/>
        <end position="984"/>
    </location>
</feature>
<dbReference type="InterPro" id="IPR020845">
    <property type="entry name" value="AMP-binding_CS"/>
</dbReference>
<feature type="domain" description="AMP-dependent synthetase/ligase" evidence="5">
    <location>
        <begin position="65"/>
        <end position="450"/>
    </location>
</feature>
<feature type="domain" description="AMP-binding enzyme C-terminal" evidence="6">
    <location>
        <begin position="1034"/>
        <end position="1108"/>
    </location>
</feature>
<evidence type="ECO:0000313" key="7">
    <source>
        <dbReference type="EnsemblPlants" id="Solyc02g082870.3.1"/>
    </source>
</evidence>
<dbReference type="PaxDb" id="4081-Solyc02g082870.2.1"/>
<keyword evidence="3" id="KW-0436">Ligase</keyword>
<organism evidence="7">
    <name type="scientific">Solanum lycopersicum</name>
    <name type="common">Tomato</name>
    <name type="synonym">Lycopersicon esculentum</name>
    <dbReference type="NCBI Taxonomy" id="4081"/>
    <lineage>
        <taxon>Eukaryota</taxon>
        <taxon>Viridiplantae</taxon>
        <taxon>Streptophyta</taxon>
        <taxon>Embryophyta</taxon>
        <taxon>Tracheophyta</taxon>
        <taxon>Spermatophyta</taxon>
        <taxon>Magnoliopsida</taxon>
        <taxon>eudicotyledons</taxon>
        <taxon>Gunneridae</taxon>
        <taxon>Pentapetalae</taxon>
        <taxon>asterids</taxon>
        <taxon>lamiids</taxon>
        <taxon>Solanales</taxon>
        <taxon>Solanaceae</taxon>
        <taxon>Solanoideae</taxon>
        <taxon>Solaneae</taxon>
        <taxon>Solanum</taxon>
        <taxon>Solanum subgen. Lycopersicon</taxon>
    </lineage>
</organism>
<evidence type="ECO:0000313" key="8">
    <source>
        <dbReference type="Proteomes" id="UP000004994"/>
    </source>
</evidence>
<accession>A0A3Q7F764</accession>
<evidence type="ECO:0000256" key="3">
    <source>
        <dbReference type="ARBA" id="ARBA00022598"/>
    </source>
</evidence>
<dbReference type="EnsemblPlants" id="Solyc02g082870.3.1">
    <property type="protein sequence ID" value="Solyc02g082870.3.1"/>
    <property type="gene ID" value="Solyc02g082870.3"/>
</dbReference>
<dbReference type="PANTHER" id="PTHR43859">
    <property type="entry name" value="ACYL-ACTIVATING ENZYME"/>
    <property type="match status" value="1"/>
</dbReference>
<dbReference type="InterPro" id="IPR000873">
    <property type="entry name" value="AMP-dep_synth/lig_dom"/>
</dbReference>
<evidence type="ECO:0000256" key="4">
    <source>
        <dbReference type="ARBA" id="ARBA00023051"/>
    </source>
</evidence>
<dbReference type="Proteomes" id="UP000004994">
    <property type="component" value="Chromosome 2"/>
</dbReference>
<dbReference type="CDD" id="cd12118">
    <property type="entry name" value="ttLC_FACS_AEE21_like"/>
    <property type="match status" value="2"/>
</dbReference>
<dbReference type="Gene3D" id="3.30.300.30">
    <property type="match status" value="2"/>
</dbReference>
<reference evidence="7" key="2">
    <citation type="submission" date="2019-01" db="UniProtKB">
        <authorList>
            <consortium name="EnsemblPlants"/>
        </authorList>
    </citation>
    <scope>IDENTIFICATION</scope>
    <source>
        <strain evidence="7">cv. Heinz 1706</strain>
    </source>
</reference>
<reference evidence="7" key="1">
    <citation type="journal article" date="2012" name="Nature">
        <title>The tomato genome sequence provides insights into fleshy fruit evolution.</title>
        <authorList>
            <consortium name="Tomato Genome Consortium"/>
        </authorList>
    </citation>
    <scope>NUCLEOTIDE SEQUENCE [LARGE SCALE GENOMIC DNA]</scope>
    <source>
        <strain evidence="7">cv. Heinz 1706</strain>
    </source>
</reference>
<dbReference type="FunCoup" id="A0A3Q7F764">
    <property type="interactions" value="152"/>
</dbReference>
<protein>
    <submittedName>
        <fullName evidence="7">Uncharacterized protein</fullName>
    </submittedName>
</protein>
<evidence type="ECO:0000256" key="1">
    <source>
        <dbReference type="ARBA" id="ARBA00004930"/>
    </source>
</evidence>
<dbReference type="GO" id="GO:0009698">
    <property type="term" value="P:phenylpropanoid metabolic process"/>
    <property type="evidence" value="ECO:0007669"/>
    <property type="project" value="UniProtKB-KW"/>
</dbReference>
<evidence type="ECO:0000256" key="2">
    <source>
        <dbReference type="ARBA" id="ARBA00006432"/>
    </source>
</evidence>
<dbReference type="PROSITE" id="PS00455">
    <property type="entry name" value="AMP_BINDING"/>
    <property type="match status" value="2"/>
</dbReference>
<dbReference type="OMA" id="TYVMPVG"/>
<dbReference type="PANTHER" id="PTHR43859:SF36">
    <property type="entry name" value="ACYL-ACTIVATING ENZYME 1, PEROXISOMAL-RELATED"/>
    <property type="match status" value="1"/>
</dbReference>
<dbReference type="InterPro" id="IPR045851">
    <property type="entry name" value="AMP-bd_C_sf"/>
</dbReference>
<name>A0A3Q7F764_SOLLC</name>
<feature type="domain" description="AMP-binding enzyme C-terminal" evidence="6">
    <location>
        <begin position="500"/>
        <end position="574"/>
    </location>
</feature>
<dbReference type="Gramene" id="Solyc02g082870.3.1">
    <property type="protein sequence ID" value="Solyc02g082870.3.1"/>
    <property type="gene ID" value="Solyc02g082870.3"/>
</dbReference>
<dbReference type="Pfam" id="PF13193">
    <property type="entry name" value="AMP-binding_C"/>
    <property type="match status" value="2"/>
</dbReference>
<proteinExistence type="inferred from homology"/>